<name>A0AAN7JJ63_9MYRT</name>
<reference evidence="1 2" key="1">
    <citation type="journal article" date="2023" name="Hortic Res">
        <title>Pangenome of water caltrop reveals structural variations and asymmetric subgenome divergence after allopolyploidization.</title>
        <authorList>
            <person name="Zhang X."/>
            <person name="Chen Y."/>
            <person name="Wang L."/>
            <person name="Yuan Y."/>
            <person name="Fang M."/>
            <person name="Shi L."/>
            <person name="Lu R."/>
            <person name="Comes H.P."/>
            <person name="Ma Y."/>
            <person name="Chen Y."/>
            <person name="Huang G."/>
            <person name="Zhou Y."/>
            <person name="Zheng Z."/>
            <person name="Qiu Y."/>
        </authorList>
    </citation>
    <scope>NUCLEOTIDE SEQUENCE [LARGE SCALE GENOMIC DNA]</scope>
    <source>
        <tissue evidence="1">Roots</tissue>
    </source>
</reference>
<dbReference type="Proteomes" id="UP001345219">
    <property type="component" value="Chromosome 9"/>
</dbReference>
<proteinExistence type="predicted"/>
<evidence type="ECO:0000313" key="2">
    <source>
        <dbReference type="Proteomes" id="UP001345219"/>
    </source>
</evidence>
<keyword evidence="2" id="KW-1185">Reference proteome</keyword>
<gene>
    <name evidence="1" type="ORF">SAY87_011415</name>
</gene>
<organism evidence="1 2">
    <name type="scientific">Trapa incisa</name>
    <dbReference type="NCBI Taxonomy" id="236973"/>
    <lineage>
        <taxon>Eukaryota</taxon>
        <taxon>Viridiplantae</taxon>
        <taxon>Streptophyta</taxon>
        <taxon>Embryophyta</taxon>
        <taxon>Tracheophyta</taxon>
        <taxon>Spermatophyta</taxon>
        <taxon>Magnoliopsida</taxon>
        <taxon>eudicotyledons</taxon>
        <taxon>Gunneridae</taxon>
        <taxon>Pentapetalae</taxon>
        <taxon>rosids</taxon>
        <taxon>malvids</taxon>
        <taxon>Myrtales</taxon>
        <taxon>Lythraceae</taxon>
        <taxon>Trapa</taxon>
    </lineage>
</organism>
<sequence length="100" mass="11584">MHEIMHRMSSFYIIGCRNRTTTSLVAFEVEQIVIFSSTHLTITSRIYLTMPIYCTTQPSEILEIFYYNSQILQEMNSRTWLCKSSQNDACSRGDLNGKTS</sequence>
<dbReference type="AlphaFoldDB" id="A0AAN7JJ63"/>
<comment type="caution">
    <text evidence="1">The sequence shown here is derived from an EMBL/GenBank/DDBJ whole genome shotgun (WGS) entry which is preliminary data.</text>
</comment>
<accession>A0AAN7JJ63</accession>
<protein>
    <submittedName>
        <fullName evidence="1">Uncharacterized protein</fullName>
    </submittedName>
</protein>
<dbReference type="EMBL" id="JAXIOK010000022">
    <property type="protein sequence ID" value="KAK4745103.1"/>
    <property type="molecule type" value="Genomic_DNA"/>
</dbReference>
<evidence type="ECO:0000313" key="1">
    <source>
        <dbReference type="EMBL" id="KAK4745103.1"/>
    </source>
</evidence>